<gene>
    <name evidence="1" type="ORF">COS99_05820</name>
</gene>
<evidence type="ECO:0008006" key="3">
    <source>
        <dbReference type="Google" id="ProtNLM"/>
    </source>
</evidence>
<dbReference type="Proteomes" id="UP000230052">
    <property type="component" value="Unassembled WGS sequence"/>
</dbReference>
<reference evidence="1 2" key="1">
    <citation type="submission" date="2017-09" db="EMBL/GenBank/DDBJ databases">
        <title>Depth-based differentiation of microbial function through sediment-hosted aquifers and enrichment of novel symbionts in the deep terrestrial subsurface.</title>
        <authorList>
            <person name="Probst A.J."/>
            <person name="Ladd B."/>
            <person name="Jarett J.K."/>
            <person name="Geller-Mcgrath D.E."/>
            <person name="Sieber C.M."/>
            <person name="Emerson J.B."/>
            <person name="Anantharaman K."/>
            <person name="Thomas B.C."/>
            <person name="Malmstrom R."/>
            <person name="Stieglmeier M."/>
            <person name="Klingl A."/>
            <person name="Woyke T."/>
            <person name="Ryan C.M."/>
            <person name="Banfield J.F."/>
        </authorList>
    </citation>
    <scope>NUCLEOTIDE SEQUENCE [LARGE SCALE GENOMIC DNA]</scope>
    <source>
        <strain evidence="1">CG07_land_8_20_14_0_80_42_15</strain>
    </source>
</reference>
<dbReference type="Pfam" id="PF16930">
    <property type="entry name" value="Porin_5"/>
    <property type="match status" value="2"/>
</dbReference>
<evidence type="ECO:0000313" key="1">
    <source>
        <dbReference type="EMBL" id="PIU41378.1"/>
    </source>
</evidence>
<protein>
    <recommendedName>
        <fullName evidence="3">DUF3373 domain-containing protein</fullName>
    </recommendedName>
</protein>
<sequence length="424" mass="47337">MKKLFRFAVFMAVFMWIGIGYCFAGEIDTLVNKLIEKGVLTPGEAQQIITETKEEVKKEIAEGKSSSLPQWVQNTKLKGDFRLRYQRDHSKSTTNNSIYRDRVRIRTRLGLESKVNDKILAGIGIATGLSDGSADAARSTNASLEKGFSKKAIAFDYAYAQYAPFSWATFIGGKFKNNLWEPGDLVWDTDINPEGGAVKLTKKINSELDLFLNSGVYVIEEQSASDHDPMMYAIQPGFNLAINDTTSLKGAISYYHFANAKDNLLSGTKGTNTGYTVSGSTVSGRLKYDYREIIPALELSFKEPFKPIGLDLPYIALFGEYVQNVDSGIKYNKGYMLGCKLGAEKVEKWADWQVRYNYAALDRDAILDTLPDSDRYDGKTGMKAHEIMFDWGLAKNTWIGFDFYQAQKIKSQFGSTQSSPAIVA</sequence>
<proteinExistence type="predicted"/>
<dbReference type="AlphaFoldDB" id="A0A2J0KS73"/>
<accession>A0A2J0KS73</accession>
<dbReference type="InterPro" id="IPR032638">
    <property type="entry name" value="Porin_5"/>
</dbReference>
<organism evidence="1 2">
    <name type="scientific">Candidatus Aquitaenariimonas noxiae</name>
    <dbReference type="NCBI Taxonomy" id="1974741"/>
    <lineage>
        <taxon>Bacteria</taxon>
        <taxon>Pseudomonadati</taxon>
        <taxon>Candidatus Omnitrophota</taxon>
        <taxon>Candidatus Aquitaenariimonas</taxon>
    </lineage>
</organism>
<name>A0A2J0KS73_9BACT</name>
<comment type="caution">
    <text evidence="1">The sequence shown here is derived from an EMBL/GenBank/DDBJ whole genome shotgun (WGS) entry which is preliminary data.</text>
</comment>
<dbReference type="EMBL" id="PEWV01000060">
    <property type="protein sequence ID" value="PIU41378.1"/>
    <property type="molecule type" value="Genomic_DNA"/>
</dbReference>
<evidence type="ECO:0000313" key="2">
    <source>
        <dbReference type="Proteomes" id="UP000230052"/>
    </source>
</evidence>